<dbReference type="OrthoDB" id="293872at2759"/>
<evidence type="ECO:0000256" key="2">
    <source>
        <dbReference type="SAM" id="Phobius"/>
    </source>
</evidence>
<evidence type="ECO:0000259" key="3">
    <source>
        <dbReference type="Pfam" id="PF10601"/>
    </source>
</evidence>
<feature type="compositionally biased region" description="Basic and acidic residues" evidence="1">
    <location>
        <begin position="1"/>
        <end position="14"/>
    </location>
</feature>
<keyword evidence="2" id="KW-1133">Transmembrane helix</keyword>
<keyword evidence="2" id="KW-0812">Transmembrane</keyword>
<dbReference type="Pfam" id="PF10601">
    <property type="entry name" value="zf-LITAF-like"/>
    <property type="match status" value="1"/>
</dbReference>
<sequence>MSEDGLRAKKKKDDDLEMVEDNEDKRLIEEQQKVQNPSNQPKVEEDFDIRHCNVDVVTYVELETNSSLLLISLLSILAFGLLSTFIIPVVYLVSQIATHRCSRCLQKMGQKSWVGLPNNFSDEIWQFRLGKCSIILARLYAIIALSLVLGFCLYYVYLRPSFFQPLTPYHTPEQSIQISSSWNEFLIDCGGQVIVENFIHARSVFNQKYENNVIEWLGYFSEIKDTDRFPLFSDTIVKTIMIKMFPSESMMYPDIVLSIPYSLDKQLSEMFSTLKKGHELRFKAKLVSIGNEFKMHHLLAQSIQKTGYLRELSELFVRDGSMPLI</sequence>
<evidence type="ECO:0000313" key="5">
    <source>
        <dbReference type="Proteomes" id="UP000039865"/>
    </source>
</evidence>
<feature type="region of interest" description="Disordered" evidence="1">
    <location>
        <begin position="1"/>
        <end position="22"/>
    </location>
</feature>
<evidence type="ECO:0000313" key="4">
    <source>
        <dbReference type="EMBL" id="CDW83654.1"/>
    </source>
</evidence>
<dbReference type="EMBL" id="CCKQ01012047">
    <property type="protein sequence ID" value="CDW83654.1"/>
    <property type="molecule type" value="Genomic_DNA"/>
</dbReference>
<dbReference type="InParanoid" id="A0A078ANA6"/>
<dbReference type="OMA" id="IATHRCS"/>
<evidence type="ECO:0000256" key="1">
    <source>
        <dbReference type="SAM" id="MobiDB-lite"/>
    </source>
</evidence>
<dbReference type="InterPro" id="IPR006629">
    <property type="entry name" value="LITAF"/>
</dbReference>
<protein>
    <recommendedName>
        <fullName evidence="3">LITAF domain-containing protein</fullName>
    </recommendedName>
</protein>
<dbReference type="Proteomes" id="UP000039865">
    <property type="component" value="Unassembled WGS sequence"/>
</dbReference>
<name>A0A078ANA6_STYLE</name>
<feature type="domain" description="LITAF" evidence="3">
    <location>
        <begin position="51"/>
        <end position="111"/>
    </location>
</feature>
<keyword evidence="5" id="KW-1185">Reference proteome</keyword>
<reference evidence="4 5" key="1">
    <citation type="submission" date="2014-06" db="EMBL/GenBank/DDBJ databases">
        <authorList>
            <person name="Swart Estienne"/>
        </authorList>
    </citation>
    <scope>NUCLEOTIDE SEQUENCE [LARGE SCALE GENOMIC DNA]</scope>
    <source>
        <strain evidence="4 5">130c</strain>
    </source>
</reference>
<proteinExistence type="predicted"/>
<gene>
    <name evidence="4" type="primary">Contig9162.g9802</name>
    <name evidence="4" type="ORF">STYLEM_12702</name>
</gene>
<feature type="transmembrane region" description="Helical" evidence="2">
    <location>
        <begin position="135"/>
        <end position="157"/>
    </location>
</feature>
<keyword evidence="2" id="KW-0472">Membrane</keyword>
<organism evidence="4 5">
    <name type="scientific">Stylonychia lemnae</name>
    <name type="common">Ciliate</name>
    <dbReference type="NCBI Taxonomy" id="5949"/>
    <lineage>
        <taxon>Eukaryota</taxon>
        <taxon>Sar</taxon>
        <taxon>Alveolata</taxon>
        <taxon>Ciliophora</taxon>
        <taxon>Intramacronucleata</taxon>
        <taxon>Spirotrichea</taxon>
        <taxon>Stichotrichia</taxon>
        <taxon>Sporadotrichida</taxon>
        <taxon>Oxytrichidae</taxon>
        <taxon>Stylonychinae</taxon>
        <taxon>Stylonychia</taxon>
    </lineage>
</organism>
<feature type="transmembrane region" description="Helical" evidence="2">
    <location>
        <begin position="68"/>
        <end position="93"/>
    </location>
</feature>
<dbReference type="AlphaFoldDB" id="A0A078ANA6"/>
<accession>A0A078ANA6</accession>